<accession>A0ABU1IYT2</accession>
<dbReference type="Proteomes" id="UP001185028">
    <property type="component" value="Unassembled WGS sequence"/>
</dbReference>
<sequence>MSMNTERDYEELLDEAYGLPNGHAKLQLLEEAARIADSLGEVEAGYEIRGEIVETASFSGFPRTALVAFSWQLGQFDKNPDMYDEWTLLWSYKWILGNVAAFPEIERAQIDSLLEDMRRRYLEAGYSDYAYHYYRFVLAIDYGELDEAEQALNQLKTMERDEMADCDACEQNEFVDFWAQRQNDEQTIQMAQPIIKGRMSCAEVPHVTLPKVLMPLYRQGKQAEADKYQKKSYKLIHDNTDFVLSIGEHIGYLTATDPYKALELFEKHAHWTDLNEAPIDKMLFHAYTSGMFKRLAQETVQFNVKLPSSYPHPEHATDVNRLAAYYGELATDVARKLDLRNGNSYQSEHVKRLMDTV</sequence>
<proteinExistence type="predicted"/>
<protein>
    <submittedName>
        <fullName evidence="1">Uncharacterized protein</fullName>
    </submittedName>
</protein>
<gene>
    <name evidence="1" type="ORF">JOC58_002279</name>
</gene>
<reference evidence="1 2" key="1">
    <citation type="submission" date="2023-07" db="EMBL/GenBank/DDBJ databases">
        <title>Genomic Encyclopedia of Type Strains, Phase IV (KMG-IV): sequencing the most valuable type-strain genomes for metagenomic binning, comparative biology and taxonomic classification.</title>
        <authorList>
            <person name="Goeker M."/>
        </authorList>
    </citation>
    <scope>NUCLEOTIDE SEQUENCE [LARGE SCALE GENOMIC DNA]</scope>
    <source>
        <strain evidence="1 2">DSM 22170</strain>
    </source>
</reference>
<name>A0ABU1IYT2_9BACL</name>
<dbReference type="EMBL" id="JAVDQH010000008">
    <property type="protein sequence ID" value="MDR6244386.1"/>
    <property type="molecule type" value="Genomic_DNA"/>
</dbReference>
<dbReference type="RefSeq" id="WP_229685562.1">
    <property type="nucleotide sequence ID" value="NZ_BMMB01000001.1"/>
</dbReference>
<comment type="caution">
    <text evidence="1">The sequence shown here is derived from an EMBL/GenBank/DDBJ whole genome shotgun (WGS) entry which is preliminary data.</text>
</comment>
<evidence type="ECO:0000313" key="2">
    <source>
        <dbReference type="Proteomes" id="UP001185028"/>
    </source>
</evidence>
<organism evidence="1 2">
    <name type="scientific">Paenibacillus hunanensis</name>
    <dbReference type="NCBI Taxonomy" id="539262"/>
    <lineage>
        <taxon>Bacteria</taxon>
        <taxon>Bacillati</taxon>
        <taxon>Bacillota</taxon>
        <taxon>Bacilli</taxon>
        <taxon>Bacillales</taxon>
        <taxon>Paenibacillaceae</taxon>
        <taxon>Paenibacillus</taxon>
    </lineage>
</organism>
<evidence type="ECO:0000313" key="1">
    <source>
        <dbReference type="EMBL" id="MDR6244386.1"/>
    </source>
</evidence>
<keyword evidence="2" id="KW-1185">Reference proteome</keyword>